<dbReference type="InterPro" id="IPR019775">
    <property type="entry name" value="WD40_repeat_CS"/>
</dbReference>
<evidence type="ECO:0000313" key="9">
    <source>
        <dbReference type="EMBL" id="TPX31373.1"/>
    </source>
</evidence>
<comment type="subcellular location">
    <subcellularLocation>
        <location evidence="1">Nucleus</location>
        <location evidence="1">Nucleolus</location>
    </subcellularLocation>
</comment>
<dbReference type="GO" id="GO:0034511">
    <property type="term" value="F:U3 snoRNA binding"/>
    <property type="evidence" value="ECO:0007669"/>
    <property type="project" value="TreeGrafter"/>
</dbReference>
<dbReference type="CDD" id="cd00200">
    <property type="entry name" value="WD40"/>
    <property type="match status" value="2"/>
</dbReference>
<keyword evidence="2 5" id="KW-0853">WD repeat</keyword>
<dbReference type="Proteomes" id="UP000319731">
    <property type="component" value="Unassembled WGS sequence"/>
</dbReference>
<feature type="region of interest" description="Disordered" evidence="7">
    <location>
        <begin position="825"/>
        <end position="846"/>
    </location>
</feature>
<feature type="repeat" description="WD" evidence="5">
    <location>
        <begin position="481"/>
        <end position="522"/>
    </location>
</feature>
<evidence type="ECO:0000256" key="6">
    <source>
        <dbReference type="SAM" id="Coils"/>
    </source>
</evidence>
<dbReference type="SUPFAM" id="SSF50978">
    <property type="entry name" value="WD40 repeat-like"/>
    <property type="match status" value="1"/>
</dbReference>
<dbReference type="InterPro" id="IPR036322">
    <property type="entry name" value="WD40_repeat_dom_sf"/>
</dbReference>
<evidence type="ECO:0000256" key="2">
    <source>
        <dbReference type="ARBA" id="ARBA00022574"/>
    </source>
</evidence>
<feature type="coiled-coil region" evidence="6">
    <location>
        <begin position="646"/>
        <end position="673"/>
    </location>
</feature>
<proteinExistence type="predicted"/>
<feature type="compositionally biased region" description="Acidic residues" evidence="7">
    <location>
        <begin position="832"/>
        <end position="846"/>
    </location>
</feature>
<evidence type="ECO:0000256" key="4">
    <source>
        <dbReference type="ARBA" id="ARBA00023242"/>
    </source>
</evidence>
<dbReference type="GO" id="GO:0030686">
    <property type="term" value="C:90S preribosome"/>
    <property type="evidence" value="ECO:0007669"/>
    <property type="project" value="TreeGrafter"/>
</dbReference>
<feature type="repeat" description="WD" evidence="5">
    <location>
        <begin position="426"/>
        <end position="468"/>
    </location>
</feature>
<dbReference type="SUPFAM" id="SSF50998">
    <property type="entry name" value="Quinoprotein alcohol dehydrogenase-like"/>
    <property type="match status" value="1"/>
</dbReference>
<protein>
    <recommendedName>
        <fullName evidence="8">U3 small nucleolar RNA-associated protein 13 C-terminal domain-containing protein</fullName>
    </recommendedName>
</protein>
<keyword evidence="6" id="KW-0175">Coiled coil</keyword>
<dbReference type="Gene3D" id="2.130.10.10">
    <property type="entry name" value="YVTN repeat-like/Quinoprotein amine dehydrogenase"/>
    <property type="match status" value="4"/>
</dbReference>
<dbReference type="GO" id="GO:0000480">
    <property type="term" value="P:endonucleolytic cleavage in 5'-ETS of tricistronic rRNA transcript (SSU-rRNA, 5.8S rRNA, LSU-rRNA)"/>
    <property type="evidence" value="ECO:0007669"/>
    <property type="project" value="TreeGrafter"/>
</dbReference>
<dbReference type="Pfam" id="PF08625">
    <property type="entry name" value="Utp13"/>
    <property type="match status" value="1"/>
</dbReference>
<dbReference type="PROSITE" id="PS00678">
    <property type="entry name" value="WD_REPEATS_1"/>
    <property type="match status" value="5"/>
</dbReference>
<feature type="repeat" description="WD" evidence="5">
    <location>
        <begin position="142"/>
        <end position="185"/>
    </location>
</feature>
<keyword evidence="3" id="KW-0677">Repeat</keyword>
<evidence type="ECO:0000256" key="5">
    <source>
        <dbReference type="PROSITE-ProRule" id="PRU00221"/>
    </source>
</evidence>
<comment type="caution">
    <text evidence="9">The sequence shown here is derived from an EMBL/GenBank/DDBJ whole genome shotgun (WGS) entry which is preliminary data.</text>
</comment>
<dbReference type="PROSITE" id="PS50294">
    <property type="entry name" value="WD_REPEATS_REGION"/>
    <property type="match status" value="8"/>
</dbReference>
<dbReference type="GO" id="GO:0000472">
    <property type="term" value="P:endonucleolytic cleavage to generate mature 5'-end of SSU-rRNA from (SSU-rRNA, 5.8S rRNA, LSU-rRNA)"/>
    <property type="evidence" value="ECO:0007669"/>
    <property type="project" value="TreeGrafter"/>
</dbReference>
<evidence type="ECO:0000259" key="8">
    <source>
        <dbReference type="Pfam" id="PF08625"/>
    </source>
</evidence>
<feature type="repeat" description="WD" evidence="5">
    <location>
        <begin position="523"/>
        <end position="564"/>
    </location>
</feature>
<evidence type="ECO:0000313" key="10">
    <source>
        <dbReference type="Proteomes" id="UP000319731"/>
    </source>
</evidence>
<dbReference type="RefSeq" id="XP_031022820.1">
    <property type="nucleotide sequence ID" value="XM_031171219.1"/>
</dbReference>
<dbReference type="GO" id="GO:0032040">
    <property type="term" value="C:small-subunit processome"/>
    <property type="evidence" value="ECO:0007669"/>
    <property type="project" value="InterPro"/>
</dbReference>
<evidence type="ECO:0000256" key="1">
    <source>
        <dbReference type="ARBA" id="ARBA00004604"/>
    </source>
</evidence>
<dbReference type="SMART" id="SM00320">
    <property type="entry name" value="WD40"/>
    <property type="match status" value="12"/>
</dbReference>
<dbReference type="STRING" id="1806994.A0A507C1J2"/>
<feature type="repeat" description="WD" evidence="5">
    <location>
        <begin position="186"/>
        <end position="220"/>
    </location>
</feature>
<dbReference type="InterPro" id="IPR013934">
    <property type="entry name" value="Utp13_C"/>
</dbReference>
<dbReference type="PANTHER" id="PTHR19854:SF15">
    <property type="entry name" value="TRANSDUCIN BETA-LIKE PROTEIN 3"/>
    <property type="match status" value="1"/>
</dbReference>
<evidence type="ECO:0000256" key="3">
    <source>
        <dbReference type="ARBA" id="ARBA00022737"/>
    </source>
</evidence>
<dbReference type="PROSITE" id="PS50082">
    <property type="entry name" value="WD_REPEATS_2"/>
    <property type="match status" value="8"/>
</dbReference>
<reference evidence="9 10" key="1">
    <citation type="journal article" date="2019" name="Sci. Rep.">
        <title>Comparative genomics of chytrid fungi reveal insights into the obligate biotrophic and pathogenic lifestyle of Synchytrium endobioticum.</title>
        <authorList>
            <person name="van de Vossenberg B.T.L.H."/>
            <person name="Warris S."/>
            <person name="Nguyen H.D.T."/>
            <person name="van Gent-Pelzer M.P.E."/>
            <person name="Joly D.L."/>
            <person name="van de Geest H.C."/>
            <person name="Bonants P.J.M."/>
            <person name="Smith D.S."/>
            <person name="Levesque C.A."/>
            <person name="van der Lee T.A.J."/>
        </authorList>
    </citation>
    <scope>NUCLEOTIDE SEQUENCE [LARGE SCALE GENOMIC DNA]</scope>
    <source>
        <strain evidence="9 10">JEL517</strain>
    </source>
</reference>
<organism evidence="9 10">
    <name type="scientific">Synchytrium microbalum</name>
    <dbReference type="NCBI Taxonomy" id="1806994"/>
    <lineage>
        <taxon>Eukaryota</taxon>
        <taxon>Fungi</taxon>
        <taxon>Fungi incertae sedis</taxon>
        <taxon>Chytridiomycota</taxon>
        <taxon>Chytridiomycota incertae sedis</taxon>
        <taxon>Chytridiomycetes</taxon>
        <taxon>Synchytriales</taxon>
        <taxon>Synchytriaceae</taxon>
        <taxon>Synchytrium</taxon>
    </lineage>
</organism>
<gene>
    <name evidence="9" type="ORF">SmJEL517_g05293</name>
</gene>
<dbReference type="InterPro" id="IPR015943">
    <property type="entry name" value="WD40/YVTN_repeat-like_dom_sf"/>
</dbReference>
<dbReference type="PANTHER" id="PTHR19854">
    <property type="entry name" value="TRANSDUCIN BETA-LIKE 3"/>
    <property type="match status" value="1"/>
</dbReference>
<dbReference type="InterPro" id="IPR020472">
    <property type="entry name" value="WD40_PAC1"/>
</dbReference>
<dbReference type="AlphaFoldDB" id="A0A507C1J2"/>
<feature type="repeat" description="WD" evidence="5">
    <location>
        <begin position="58"/>
        <end position="99"/>
    </location>
</feature>
<dbReference type="EMBL" id="QEAO01000046">
    <property type="protein sequence ID" value="TPX31373.1"/>
    <property type="molecule type" value="Genomic_DNA"/>
</dbReference>
<feature type="repeat" description="WD" evidence="5">
    <location>
        <begin position="565"/>
        <end position="606"/>
    </location>
</feature>
<accession>A0A507C1J2</accession>
<evidence type="ECO:0000256" key="7">
    <source>
        <dbReference type="SAM" id="MobiDB-lite"/>
    </source>
</evidence>
<feature type="domain" description="U3 small nucleolar RNA-associated protein 13 C-terminal" evidence="8">
    <location>
        <begin position="664"/>
        <end position="804"/>
    </location>
</feature>
<name>A0A507C1J2_9FUNG</name>
<dbReference type="OrthoDB" id="5414888at2759"/>
<feature type="repeat" description="WD" evidence="5">
    <location>
        <begin position="100"/>
        <end position="141"/>
    </location>
</feature>
<dbReference type="PRINTS" id="PR00320">
    <property type="entry name" value="GPROTEINBRPT"/>
</dbReference>
<dbReference type="InterPro" id="IPR001680">
    <property type="entry name" value="WD40_rpt"/>
</dbReference>
<sequence length="846" mass="93689">MTISASSSRLKTDLRSFRSIEPIFANGRAAISNECLFSSVGENVVITDLSTGQTRRKLESDSDQLTCLAIKPNGRHLVTSARSLLLKLWDVESGELVKSWKAHEAPVLCMDFDPTSTLCATGSADSTIKVWDVDQGFATHNLKGHKGVVASVKFHPDKRRIRLVSGSDDGQIRVWDLTSRKCIAVLDTHVSVVRALDFSLDGRYLLAAARDKVMTVWDVSLSPPQQIQTVPVYESIEAAGFLVAGTPIPGTERTMVGKKDLVAYSAGEKGIIQLWNVLSGECIYEQQPQKHAKHTITDIIYDKESNHLISVTSDFNLLFFSLPDFTQTRQIAGYNDEVIDLAFAGPHGSHLVVATNSEQLRVYDLSNGSVDVVYGHSDVVICIDVIRAGEYDLLATGGKDGIGMVWRMSFDKELNVDDRYQCLAQMVGHTESIGAIAISRKGLKFAITGSQDRTIKMWNLSTLNLTNTTENPEKAKALYTFKAHEKDINSVAVAPNDKVFATGSQDKTLKIWSVETGTLLGTCNGHKRGVWSVAFSPVDPTVASSSGDKTVRIWSLTDYSCLKTFEGHLNSVLRVHYITSGTQLVTSGSDGLVKIWNIKTNDCSTTLDGHDDKIWALAVRRLDDGYEDVVASGGADSKIVVWEDVTQIVEEEKEKEQAERVEKEQNLQNYLQRRDYKSAIELALQLDQPVRLLELFGKVLDQRTSATACTGSEAVDQVIINLSDPDLVKLLHYIRDWNTSNRGSRVAQSVLGVVVRFIPIERVLSLSKIKEILESLIPYTERHYKNMDTLLTSSYILEYTLQSMDGLVPIDDEVAPLILLDAQEDVDMKDGSDEDDEEDDKDEEIV</sequence>
<keyword evidence="10" id="KW-1185">Reference proteome</keyword>
<keyword evidence="4" id="KW-0539">Nucleus</keyword>
<dbReference type="Pfam" id="PF00400">
    <property type="entry name" value="WD40"/>
    <property type="match status" value="9"/>
</dbReference>
<dbReference type="GeneID" id="42006516"/>
<dbReference type="InterPro" id="IPR011047">
    <property type="entry name" value="Quinoprotein_ADH-like_sf"/>
</dbReference>